<comment type="catalytic activity">
    <reaction evidence="1">
        <text>ATP + H2O = ADP + phosphate + H(+)</text>
        <dbReference type="Rhea" id="RHEA:13065"/>
        <dbReference type="ChEBI" id="CHEBI:15377"/>
        <dbReference type="ChEBI" id="CHEBI:15378"/>
        <dbReference type="ChEBI" id="CHEBI:30616"/>
        <dbReference type="ChEBI" id="CHEBI:43474"/>
        <dbReference type="ChEBI" id="CHEBI:456216"/>
        <dbReference type="EC" id="5.6.2.3"/>
    </reaction>
</comment>
<feature type="domain" description="DNA helicase Pif1-like DEAD-box helicase" evidence="2">
    <location>
        <begin position="99"/>
        <end position="166"/>
    </location>
</feature>
<dbReference type="EMBL" id="BGPR01000146">
    <property type="protein sequence ID" value="GBL99197.1"/>
    <property type="molecule type" value="Genomic_DNA"/>
</dbReference>
<dbReference type="AlphaFoldDB" id="A0A4Y2C606"/>
<dbReference type="GO" id="GO:0016887">
    <property type="term" value="F:ATP hydrolysis activity"/>
    <property type="evidence" value="ECO:0007669"/>
    <property type="project" value="RHEA"/>
</dbReference>
<comment type="cofactor">
    <cofactor evidence="1">
        <name>Mg(2+)</name>
        <dbReference type="ChEBI" id="CHEBI:18420"/>
    </cofactor>
</comment>
<comment type="similarity">
    <text evidence="1">Belongs to the helicase family.</text>
</comment>
<accession>A0A4Y2C606</accession>
<keyword evidence="4" id="KW-1185">Reference proteome</keyword>
<keyword evidence="1" id="KW-0233">DNA recombination</keyword>
<dbReference type="Proteomes" id="UP000499080">
    <property type="component" value="Unassembled WGS sequence"/>
</dbReference>
<keyword evidence="1" id="KW-0547">Nucleotide-binding</keyword>
<dbReference type="GO" id="GO:0006310">
    <property type="term" value="P:DNA recombination"/>
    <property type="evidence" value="ECO:0007669"/>
    <property type="project" value="UniProtKB-KW"/>
</dbReference>
<dbReference type="GO" id="GO:0043139">
    <property type="term" value="F:5'-3' DNA helicase activity"/>
    <property type="evidence" value="ECO:0007669"/>
    <property type="project" value="UniProtKB-EC"/>
</dbReference>
<dbReference type="InterPro" id="IPR010285">
    <property type="entry name" value="DNA_helicase_pif1-like_DEAD"/>
</dbReference>
<dbReference type="Pfam" id="PF05970">
    <property type="entry name" value="PIF1"/>
    <property type="match status" value="1"/>
</dbReference>
<keyword evidence="1" id="KW-0378">Hydrolase</keyword>
<keyword evidence="1" id="KW-0347">Helicase</keyword>
<dbReference type="InterPro" id="IPR027417">
    <property type="entry name" value="P-loop_NTPase"/>
</dbReference>
<dbReference type="PANTHER" id="PTHR10492">
    <property type="match status" value="1"/>
</dbReference>
<dbReference type="GO" id="GO:0005524">
    <property type="term" value="F:ATP binding"/>
    <property type="evidence" value="ECO:0007669"/>
    <property type="project" value="UniProtKB-KW"/>
</dbReference>
<keyword evidence="1" id="KW-0234">DNA repair</keyword>
<evidence type="ECO:0000259" key="2">
    <source>
        <dbReference type="Pfam" id="PF05970"/>
    </source>
</evidence>
<protein>
    <recommendedName>
        <fullName evidence="1">ATP-dependent DNA helicase</fullName>
        <ecNumber evidence="1">5.6.2.3</ecNumber>
    </recommendedName>
</protein>
<dbReference type="SUPFAM" id="SSF52540">
    <property type="entry name" value="P-loop containing nucleoside triphosphate hydrolases"/>
    <property type="match status" value="1"/>
</dbReference>
<keyword evidence="1" id="KW-0067">ATP-binding</keyword>
<dbReference type="GO" id="GO:0006281">
    <property type="term" value="P:DNA repair"/>
    <property type="evidence" value="ECO:0007669"/>
    <property type="project" value="UniProtKB-KW"/>
</dbReference>
<reference evidence="3 4" key="1">
    <citation type="journal article" date="2019" name="Sci. Rep.">
        <title>Orb-weaving spider Araneus ventricosus genome elucidates the spidroin gene catalogue.</title>
        <authorList>
            <person name="Kono N."/>
            <person name="Nakamura H."/>
            <person name="Ohtoshi R."/>
            <person name="Moran D.A.P."/>
            <person name="Shinohara A."/>
            <person name="Yoshida Y."/>
            <person name="Fujiwara M."/>
            <person name="Mori M."/>
            <person name="Tomita M."/>
            <person name="Arakawa K."/>
        </authorList>
    </citation>
    <scope>NUCLEOTIDE SEQUENCE [LARGE SCALE GENOMIC DNA]</scope>
</reference>
<evidence type="ECO:0000256" key="1">
    <source>
        <dbReference type="RuleBase" id="RU363044"/>
    </source>
</evidence>
<dbReference type="EC" id="5.6.2.3" evidence="1"/>
<proteinExistence type="inferred from homology"/>
<dbReference type="OrthoDB" id="6765064at2759"/>
<dbReference type="Gene3D" id="3.40.50.300">
    <property type="entry name" value="P-loop containing nucleotide triphosphate hydrolases"/>
    <property type="match status" value="1"/>
</dbReference>
<evidence type="ECO:0000313" key="3">
    <source>
        <dbReference type="EMBL" id="GBL99197.1"/>
    </source>
</evidence>
<name>A0A4Y2C606_ARAVE</name>
<sequence>MFSSLWEKSKDRFSGDNFHQKQRENPDKDLQYVPQIYKETLILLEYKCLSICGKALNQFGLPVPTRQAHNILDRDLLRATNYDINILQHMVETNKPRQTQDQRTAYEAVMNLIAEGNRGILFLDAPGGTGKTFLKNFINVEIRFKRHIALAVVSSGIASTHRIAHSAL</sequence>
<organism evidence="3 4">
    <name type="scientific">Araneus ventricosus</name>
    <name type="common">Orbweaver spider</name>
    <name type="synonym">Epeira ventricosa</name>
    <dbReference type="NCBI Taxonomy" id="182803"/>
    <lineage>
        <taxon>Eukaryota</taxon>
        <taxon>Metazoa</taxon>
        <taxon>Ecdysozoa</taxon>
        <taxon>Arthropoda</taxon>
        <taxon>Chelicerata</taxon>
        <taxon>Arachnida</taxon>
        <taxon>Araneae</taxon>
        <taxon>Araneomorphae</taxon>
        <taxon>Entelegynae</taxon>
        <taxon>Araneoidea</taxon>
        <taxon>Araneidae</taxon>
        <taxon>Araneus</taxon>
    </lineage>
</organism>
<comment type="caution">
    <text evidence="3">The sequence shown here is derived from an EMBL/GenBank/DDBJ whole genome shotgun (WGS) entry which is preliminary data.</text>
</comment>
<evidence type="ECO:0000313" key="4">
    <source>
        <dbReference type="Proteomes" id="UP000499080"/>
    </source>
</evidence>
<keyword evidence="1" id="KW-0227">DNA damage</keyword>
<dbReference type="GO" id="GO:0000723">
    <property type="term" value="P:telomere maintenance"/>
    <property type="evidence" value="ECO:0007669"/>
    <property type="project" value="InterPro"/>
</dbReference>
<gene>
    <name evidence="3" type="ORF">AVEN_140665_1</name>
</gene>